<dbReference type="SUPFAM" id="SSF54593">
    <property type="entry name" value="Glyoxalase/Bleomycin resistance protein/Dihydroxybiphenyl dioxygenase"/>
    <property type="match status" value="1"/>
</dbReference>
<protein>
    <recommendedName>
        <fullName evidence="1">VOC domain-containing protein</fullName>
    </recommendedName>
</protein>
<dbReference type="Proteomes" id="UP000262802">
    <property type="component" value="Chromosome"/>
</dbReference>
<accession>A0A3B7QYR8</accession>
<organism evidence="2 3">
    <name type="scientific">Hymenobacter oligotrophus</name>
    <dbReference type="NCBI Taxonomy" id="2319843"/>
    <lineage>
        <taxon>Bacteria</taxon>
        <taxon>Pseudomonadati</taxon>
        <taxon>Bacteroidota</taxon>
        <taxon>Cytophagia</taxon>
        <taxon>Cytophagales</taxon>
        <taxon>Hymenobacteraceae</taxon>
        <taxon>Hymenobacter</taxon>
    </lineage>
</organism>
<dbReference type="InterPro" id="IPR029068">
    <property type="entry name" value="Glyas_Bleomycin-R_OHBP_Dase"/>
</dbReference>
<dbReference type="AlphaFoldDB" id="A0A3B7QYR8"/>
<dbReference type="EMBL" id="CP032317">
    <property type="protein sequence ID" value="AYA36230.1"/>
    <property type="molecule type" value="Genomic_DNA"/>
</dbReference>
<reference evidence="2 3" key="1">
    <citation type="submission" date="2018-09" db="EMBL/GenBank/DDBJ databases">
        <title>Hymenobacter medium sp. nov., isolated from R2A medium.</title>
        <authorList>
            <person name="Yingchao G."/>
        </authorList>
    </citation>
    <scope>NUCLEOTIDE SEQUENCE [LARGE SCALE GENOMIC DNA]</scope>
    <source>
        <strain evidence="3">sh-6</strain>
    </source>
</reference>
<proteinExistence type="predicted"/>
<name>A0A3B7QYR8_9BACT</name>
<keyword evidence="3" id="KW-1185">Reference proteome</keyword>
<evidence type="ECO:0000313" key="2">
    <source>
        <dbReference type="EMBL" id="AYA36230.1"/>
    </source>
</evidence>
<evidence type="ECO:0000259" key="1">
    <source>
        <dbReference type="PROSITE" id="PS51819"/>
    </source>
</evidence>
<dbReference type="RefSeq" id="WP_119443816.1">
    <property type="nucleotide sequence ID" value="NZ_CP032317.1"/>
</dbReference>
<evidence type="ECO:0000313" key="3">
    <source>
        <dbReference type="Proteomes" id="UP000262802"/>
    </source>
</evidence>
<dbReference type="InterPro" id="IPR037523">
    <property type="entry name" value="VOC_core"/>
</dbReference>
<dbReference type="KEGG" id="hyh:D3Y59_03610"/>
<dbReference type="OrthoDB" id="192739at2"/>
<dbReference type="PROSITE" id="PS51819">
    <property type="entry name" value="VOC"/>
    <property type="match status" value="1"/>
</dbReference>
<dbReference type="Gene3D" id="3.10.180.10">
    <property type="entry name" value="2,3-Dihydroxybiphenyl 1,2-Dioxygenase, domain 1"/>
    <property type="match status" value="1"/>
</dbReference>
<gene>
    <name evidence="2" type="ORF">D3Y59_03610</name>
</gene>
<feature type="domain" description="VOC" evidence="1">
    <location>
        <begin position="2"/>
        <end position="117"/>
    </location>
</feature>
<sequence>MHLRALHLLAPDLLLQQRFYSEVLGLPTALPNPHVLVVHLGLSQLVFRQATPGSAPFYHFAIAVPHNLLREAHAWLAPRTPVLPFVHGEAIADFPNWRAQAFYFHDPAGNILEFIARFEVPNAAAGPFGAAQLLGLSEAGMATPNVPALAAELTAHHGIPDFFRGPKLPTFAALGTDDGLLILTQQGRGWLPTGRPAERHWLRIEGEHAGRSFVIEDTPGT</sequence>